<evidence type="ECO:0000256" key="8">
    <source>
        <dbReference type="ARBA" id="ARBA00022989"/>
    </source>
</evidence>
<evidence type="ECO:0000256" key="2">
    <source>
        <dbReference type="ARBA" id="ARBA00007149"/>
    </source>
</evidence>
<proteinExistence type="inferred from homology"/>
<evidence type="ECO:0000256" key="3">
    <source>
        <dbReference type="ARBA" id="ARBA00016195"/>
    </source>
</evidence>
<dbReference type="EMBL" id="JAPUFD010000008">
    <property type="protein sequence ID" value="MDI1488781.1"/>
    <property type="molecule type" value="Genomic_DNA"/>
</dbReference>
<dbReference type="GO" id="GO:0005789">
    <property type="term" value="C:endoplasmic reticulum membrane"/>
    <property type="evidence" value="ECO:0007669"/>
    <property type="project" value="UniProtKB-SubCell"/>
</dbReference>
<dbReference type="GO" id="GO:0051082">
    <property type="term" value="F:unfolded protein binding"/>
    <property type="evidence" value="ECO:0007669"/>
    <property type="project" value="TreeGrafter"/>
</dbReference>
<protein>
    <recommendedName>
        <fullName evidence="4">Protein ROT1</fullName>
    </recommendedName>
    <alternativeName>
        <fullName evidence="3">Protein rot1</fullName>
    </alternativeName>
</protein>
<evidence type="ECO:0000256" key="11">
    <source>
        <dbReference type="SAM" id="MobiDB-lite"/>
    </source>
</evidence>
<evidence type="ECO:0000313" key="12">
    <source>
        <dbReference type="EMBL" id="MDI1488781.1"/>
    </source>
</evidence>
<keyword evidence="5" id="KW-0812">Transmembrane</keyword>
<evidence type="ECO:0000313" key="13">
    <source>
        <dbReference type="Proteomes" id="UP001161017"/>
    </source>
</evidence>
<keyword evidence="8" id="KW-1133">Transmembrane helix</keyword>
<evidence type="ECO:0000256" key="10">
    <source>
        <dbReference type="ARBA" id="ARBA00024969"/>
    </source>
</evidence>
<feature type="compositionally biased region" description="Polar residues" evidence="11">
    <location>
        <begin position="81"/>
        <end position="96"/>
    </location>
</feature>
<dbReference type="PANTHER" id="PTHR28090">
    <property type="entry name" value="PROTEIN ROT1"/>
    <property type="match status" value="1"/>
</dbReference>
<dbReference type="AlphaFoldDB" id="A0AA43QLP9"/>
<name>A0AA43QLP9_9LECA</name>
<feature type="region of interest" description="Disordered" evidence="11">
    <location>
        <begin position="81"/>
        <end position="105"/>
    </location>
</feature>
<dbReference type="Proteomes" id="UP001161017">
    <property type="component" value="Unassembled WGS sequence"/>
</dbReference>
<keyword evidence="13" id="KW-1185">Reference proteome</keyword>
<comment type="similarity">
    <text evidence="2">Belongs to the ROT1 family.</text>
</comment>
<comment type="function">
    <text evidence="10">Required for normal levels of the cell wall 1,6-beta-glucan. Involved in a protein folding machinery chaperoning proteins acting in various physiological processes including cell wall synthesis and lysis of autophagic bodies.</text>
</comment>
<organism evidence="12 13">
    <name type="scientific">Ramalina farinacea</name>
    <dbReference type="NCBI Taxonomy" id="258253"/>
    <lineage>
        <taxon>Eukaryota</taxon>
        <taxon>Fungi</taxon>
        <taxon>Dikarya</taxon>
        <taxon>Ascomycota</taxon>
        <taxon>Pezizomycotina</taxon>
        <taxon>Lecanoromycetes</taxon>
        <taxon>OSLEUM clade</taxon>
        <taxon>Lecanoromycetidae</taxon>
        <taxon>Lecanorales</taxon>
        <taxon>Lecanorineae</taxon>
        <taxon>Ramalinaceae</taxon>
        <taxon>Ramalina</taxon>
    </lineage>
</organism>
<dbReference type="PANTHER" id="PTHR28090:SF1">
    <property type="entry name" value="PROTEIN ROT1"/>
    <property type="match status" value="1"/>
</dbReference>
<accession>A0AA43QLP9</accession>
<evidence type="ECO:0000256" key="1">
    <source>
        <dbReference type="ARBA" id="ARBA00004115"/>
    </source>
</evidence>
<dbReference type="InterPro" id="IPR019623">
    <property type="entry name" value="Rot1"/>
</dbReference>
<sequence length="203" mass="22560">MNSNGSLSLFPIAVDGRQLQSDPCQYKNAIYTRYSQFELIKKYEVVKDAYSGAQRLNLFRFDGAPLNPMYLAYSPPQMLPTQTLNPTSTAGPSSTSKAKRDLESDHFADEPLNKNVLIKRKEPINADKWWWIGVGMTGIGGVASFRNLPPRTRLYLGLGAIVWSGVGLALSDKAEDIYGLKATEKDREELRGKMGVKAVERGK</sequence>
<keyword evidence="9" id="KW-0472">Membrane</keyword>
<keyword evidence="6" id="KW-0732">Signal</keyword>
<evidence type="ECO:0000256" key="5">
    <source>
        <dbReference type="ARBA" id="ARBA00022692"/>
    </source>
</evidence>
<reference evidence="12" key="1">
    <citation type="journal article" date="2023" name="Genome Biol. Evol.">
        <title>First Whole Genome Sequence and Flow Cytometry Genome Size Data for the Lichen-Forming Fungus Ramalina farinacea (Ascomycota).</title>
        <authorList>
            <person name="Llewellyn T."/>
            <person name="Mian S."/>
            <person name="Hill R."/>
            <person name="Leitch I.J."/>
            <person name="Gaya E."/>
        </authorList>
    </citation>
    <scope>NUCLEOTIDE SEQUENCE</scope>
    <source>
        <strain evidence="12">LIQ254RAFAR</strain>
    </source>
</reference>
<dbReference type="Pfam" id="PF10681">
    <property type="entry name" value="Rot1"/>
    <property type="match status" value="1"/>
</dbReference>
<evidence type="ECO:0000256" key="6">
    <source>
        <dbReference type="ARBA" id="ARBA00022729"/>
    </source>
</evidence>
<evidence type="ECO:0000256" key="7">
    <source>
        <dbReference type="ARBA" id="ARBA00022824"/>
    </source>
</evidence>
<keyword evidence="7" id="KW-0256">Endoplasmic reticulum</keyword>
<evidence type="ECO:0000256" key="4">
    <source>
        <dbReference type="ARBA" id="ARBA00017291"/>
    </source>
</evidence>
<comment type="subcellular location">
    <subcellularLocation>
        <location evidence="1">Endoplasmic reticulum membrane</location>
        <topology evidence="1">Single-pass type I membrane protein</topology>
    </subcellularLocation>
</comment>
<gene>
    <name evidence="12" type="primary">ROT1_1</name>
    <name evidence="12" type="ORF">OHK93_008057</name>
</gene>
<evidence type="ECO:0000256" key="9">
    <source>
        <dbReference type="ARBA" id="ARBA00023136"/>
    </source>
</evidence>
<comment type="caution">
    <text evidence="12">The sequence shown here is derived from an EMBL/GenBank/DDBJ whole genome shotgun (WGS) entry which is preliminary data.</text>
</comment>
<dbReference type="GO" id="GO:0006458">
    <property type="term" value="P:'de novo' protein folding"/>
    <property type="evidence" value="ECO:0007669"/>
    <property type="project" value="InterPro"/>
</dbReference>